<gene>
    <name evidence="2" type="ORF">NK718_05370</name>
</gene>
<accession>A0ABT1L8Y8</accession>
<dbReference type="PANTHER" id="PTHR43147:SF2">
    <property type="entry name" value="NADP-DEPENDENT OXIDOREDUCTASE DOMAIN-CONTAINING PROTEIN"/>
    <property type="match status" value="1"/>
</dbReference>
<feature type="domain" description="NADP-dependent oxidoreductase" evidence="1">
    <location>
        <begin position="16"/>
        <end position="316"/>
    </location>
</feature>
<dbReference type="EMBL" id="JANCLU010000004">
    <property type="protein sequence ID" value="MCP8937937.1"/>
    <property type="molecule type" value="Genomic_DNA"/>
</dbReference>
<protein>
    <submittedName>
        <fullName evidence="2">Aldo/keto reductase</fullName>
    </submittedName>
</protein>
<reference evidence="2 3" key="1">
    <citation type="submission" date="2022-07" db="EMBL/GenBank/DDBJ databases">
        <authorList>
            <person name="Li W.-J."/>
            <person name="Deng Q.-Q."/>
        </authorList>
    </citation>
    <scope>NUCLEOTIDE SEQUENCE [LARGE SCALE GENOMIC DNA]</scope>
    <source>
        <strain evidence="2 3">SYSU M60028</strain>
    </source>
</reference>
<keyword evidence="3" id="KW-1185">Reference proteome</keyword>
<dbReference type="InterPro" id="IPR023210">
    <property type="entry name" value="NADP_OxRdtase_dom"/>
</dbReference>
<dbReference type="Gene3D" id="3.20.20.100">
    <property type="entry name" value="NADP-dependent oxidoreductase domain"/>
    <property type="match status" value="1"/>
</dbReference>
<name>A0ABT1L8Y8_9HYPH</name>
<dbReference type="Pfam" id="PF00248">
    <property type="entry name" value="Aldo_ket_red"/>
    <property type="match status" value="1"/>
</dbReference>
<organism evidence="2 3">
    <name type="scientific">Alsobacter ponti</name>
    <dbReference type="NCBI Taxonomy" id="2962936"/>
    <lineage>
        <taxon>Bacteria</taxon>
        <taxon>Pseudomonadati</taxon>
        <taxon>Pseudomonadota</taxon>
        <taxon>Alphaproteobacteria</taxon>
        <taxon>Hyphomicrobiales</taxon>
        <taxon>Alsobacteraceae</taxon>
        <taxon>Alsobacter</taxon>
    </lineage>
</organism>
<dbReference type="CDD" id="cd19101">
    <property type="entry name" value="AKR_unchar"/>
    <property type="match status" value="1"/>
</dbReference>
<sequence>MVERFDLKPGYTISRILKGGWQLAGGHSDIDREAAIRDMQSYVEAGVTTFDCADIYTGVEQMIGDFRRDALARGRVDLVAPLKVHTKFVPDRDVLATMTRADAEAIVDRSLARLGLERLDLVQFHWWNTDVRRYVEVANWLAEFQKKGKIDLLGVTNFNDAATREILDSGVALATTQVQYSVLDTRVEKKLVETARRHGMKLLCYGTVAGGFLSEAWLDKPEPVEPLENRSLTKYKLIVDDIGGWDVFQAILRALRAVGQRHGVGIADVAMRHVLDRPQVAGVIVGVRHGGHLAAHRRVTELALDAADRAEIDAALALRKELEGDFYDLERDANGRHGRIMKYNLNAA</sequence>
<dbReference type="InterPro" id="IPR036812">
    <property type="entry name" value="NAD(P)_OxRdtase_dom_sf"/>
</dbReference>
<dbReference type="PANTHER" id="PTHR43147">
    <property type="entry name" value="PROTEIN TAS"/>
    <property type="match status" value="1"/>
</dbReference>
<evidence type="ECO:0000313" key="2">
    <source>
        <dbReference type="EMBL" id="MCP8937937.1"/>
    </source>
</evidence>
<evidence type="ECO:0000259" key="1">
    <source>
        <dbReference type="Pfam" id="PF00248"/>
    </source>
</evidence>
<dbReference type="Proteomes" id="UP001205890">
    <property type="component" value="Unassembled WGS sequence"/>
</dbReference>
<proteinExistence type="predicted"/>
<evidence type="ECO:0000313" key="3">
    <source>
        <dbReference type="Proteomes" id="UP001205890"/>
    </source>
</evidence>
<dbReference type="SUPFAM" id="SSF51430">
    <property type="entry name" value="NAD(P)-linked oxidoreductase"/>
    <property type="match status" value="1"/>
</dbReference>
<dbReference type="RefSeq" id="WP_254739361.1">
    <property type="nucleotide sequence ID" value="NZ_JANCLU010000004.1"/>
</dbReference>
<comment type="caution">
    <text evidence="2">The sequence shown here is derived from an EMBL/GenBank/DDBJ whole genome shotgun (WGS) entry which is preliminary data.</text>
</comment>